<protein>
    <recommendedName>
        <fullName evidence="3">Glycosyltransferase sugar-binding region containing DXD motif-containing protein</fullName>
    </recommendedName>
</protein>
<evidence type="ECO:0000313" key="2">
    <source>
        <dbReference type="Proteomes" id="UP001498238"/>
    </source>
</evidence>
<organism evidence="1 2">
    <name type="scientific">Brevibacterium metallidurans</name>
    <dbReference type="NCBI Taxonomy" id="1482676"/>
    <lineage>
        <taxon>Bacteria</taxon>
        <taxon>Bacillati</taxon>
        <taxon>Actinomycetota</taxon>
        <taxon>Actinomycetes</taxon>
        <taxon>Micrococcales</taxon>
        <taxon>Brevibacteriaceae</taxon>
        <taxon>Brevibacterium</taxon>
    </lineage>
</organism>
<sequence>MERALGDNFTLVSSRNLAEVLGDDVPHKHWRFTSLGSAEKIEVRSIVAKSDYLRMKLVGDKGGYWIDADTLVFRDFTSVLDRELHKGKLLWHSEQLFGAEAKNEILLTAAENMFTQEYQTWGNPGGIKDLVESNPDMIAKIDFNMIATKSSPEYGFSNQEVVLDRQMPVSDFLANPDQRILKLYNTALSDSSISDVSVEEFLDSSTLLAKIFLSVEDRKFWVERSKAFVESHF</sequence>
<dbReference type="InterPro" id="IPR029044">
    <property type="entry name" value="Nucleotide-diphossugar_trans"/>
</dbReference>
<name>A0ABP3CC97_9MICO</name>
<comment type="caution">
    <text evidence="1">The sequence shown here is derived from an EMBL/GenBank/DDBJ whole genome shotgun (WGS) entry which is preliminary data.</text>
</comment>
<dbReference type="EMBL" id="BAAAAF010000032">
    <property type="protein sequence ID" value="GAA0037482.1"/>
    <property type="molecule type" value="Genomic_DNA"/>
</dbReference>
<reference evidence="1 2" key="1">
    <citation type="submission" date="2024-01" db="EMBL/GenBank/DDBJ databases">
        <title>Characterization of antibiotic resistant novel bacterial strains and their environmental applications.</title>
        <authorList>
            <person name="Manzoor S."/>
            <person name="Abbas S."/>
            <person name="Arshad M."/>
            <person name="Ahmed I."/>
        </authorList>
    </citation>
    <scope>NUCLEOTIDE SEQUENCE [LARGE SCALE GENOMIC DNA]</scope>
    <source>
        <strain evidence="1 2">NCCP-602</strain>
    </source>
</reference>
<evidence type="ECO:0000313" key="1">
    <source>
        <dbReference type="EMBL" id="GAA0037482.1"/>
    </source>
</evidence>
<proteinExistence type="predicted"/>
<dbReference type="SUPFAM" id="SSF53448">
    <property type="entry name" value="Nucleotide-diphospho-sugar transferases"/>
    <property type="match status" value="1"/>
</dbReference>
<gene>
    <name evidence="1" type="ORF">NCCP602_34440</name>
</gene>
<keyword evidence="2" id="KW-1185">Reference proteome</keyword>
<dbReference type="Proteomes" id="UP001498238">
    <property type="component" value="Unassembled WGS sequence"/>
</dbReference>
<accession>A0ABP3CC97</accession>
<dbReference type="Gene3D" id="3.90.550.20">
    <property type="match status" value="1"/>
</dbReference>
<evidence type="ECO:0008006" key="3">
    <source>
        <dbReference type="Google" id="ProtNLM"/>
    </source>
</evidence>